<keyword evidence="3" id="KW-1185">Reference proteome</keyword>
<dbReference type="VEuPathDB" id="CryptoDB:Chro.10163"/>
<dbReference type="EMBL" id="LN877947">
    <property type="protein sequence ID" value="CUV04084.1"/>
    <property type="molecule type" value="Genomic_DNA"/>
</dbReference>
<proteinExistence type="predicted"/>
<evidence type="ECO:0000313" key="1">
    <source>
        <dbReference type="EMBL" id="CUV04084.1"/>
    </source>
</evidence>
<dbReference type="VEuPathDB" id="CryptoDB:CHUDEA1_1410"/>
<gene>
    <name evidence="1" type="ORF">CHUDEA1_1410</name>
    <name evidence="2" type="ORF">GY17_00001146</name>
</gene>
<dbReference type="OrthoDB" id="364553at2759"/>
<dbReference type="Proteomes" id="UP001429100">
    <property type="component" value="Unassembled WGS sequence"/>
</dbReference>
<reference evidence="1" key="2">
    <citation type="submission" date="2015-08" db="EMBL/GenBank/DDBJ databases">
        <authorList>
            <person name="Babu N.S."/>
            <person name="Beckwith C.J."/>
            <person name="Beseler K.G."/>
            <person name="Brison A."/>
            <person name="Carone J.V."/>
            <person name="Caskin T.P."/>
            <person name="Diamond M."/>
            <person name="Durham M.E."/>
            <person name="Foxe J.M."/>
            <person name="Go M."/>
            <person name="Henderson B.A."/>
            <person name="Jones I.B."/>
            <person name="McGettigan J.A."/>
            <person name="Micheletti S.J."/>
            <person name="Nasrallah M.E."/>
            <person name="Ortiz D."/>
            <person name="Piller C.R."/>
            <person name="Privatt S.R."/>
            <person name="Schneider S.L."/>
            <person name="Sharp S."/>
            <person name="Smith T.C."/>
            <person name="Stanton J.D."/>
            <person name="Ullery H.E."/>
            <person name="Wilson R.J."/>
            <person name="Serrano M.G."/>
            <person name="Buck G."/>
            <person name="Lee V."/>
            <person name="Wang Y."/>
            <person name="Carvalho R."/>
            <person name="Voegtly L."/>
            <person name="Shi R."/>
            <person name="Duckworth R."/>
            <person name="Johnson A."/>
            <person name="Loviza R."/>
            <person name="Walstead R."/>
            <person name="Shah Z."/>
            <person name="Kiflezghi M."/>
            <person name="Wade K."/>
            <person name="Ball S.L."/>
            <person name="Bradley K.W."/>
            <person name="Asai D.J."/>
            <person name="Bowman C.A."/>
            <person name="Russell D.A."/>
            <person name="Pope W.H."/>
            <person name="Jacobs-Sera D."/>
            <person name="Hendrix R.W."/>
            <person name="Hatfull G.F."/>
        </authorList>
    </citation>
    <scope>NUCLEOTIDE SEQUENCE [LARGE SCALE GENOMIC DNA]</scope>
</reference>
<accession>A0A0S4TA65</accession>
<name>A0A0S4TA65_CRYHO</name>
<evidence type="ECO:0000313" key="3">
    <source>
        <dbReference type="Proteomes" id="UP001429100"/>
    </source>
</evidence>
<dbReference type="Proteomes" id="UP000199752">
    <property type="component" value="Chromosome 1"/>
</dbReference>
<evidence type="ECO:0000313" key="2">
    <source>
        <dbReference type="EMBL" id="PPS97136.1"/>
    </source>
</evidence>
<dbReference type="VEuPathDB" id="CryptoDB:GY17_00001146"/>
<reference evidence="2 3" key="1">
    <citation type="submission" date="2014-11" db="EMBL/GenBank/DDBJ databases">
        <title>Comparative genomic analysis of Cryptosporidium hominis reveals occurrence of genetic recombination in virulent subtypes.</title>
        <authorList>
            <person name="Guo Y."/>
            <person name="Tang K."/>
            <person name="Frace M."/>
            <person name="Li N."/>
            <person name="Roellig D.M."/>
            <person name="Sammons S."/>
            <person name="Knipe K."/>
            <person name="Rowe L."/>
            <person name="Feng Y."/>
            <person name="Xiao L."/>
        </authorList>
    </citation>
    <scope>NUCLEOTIDE SEQUENCE [LARGE SCALE GENOMIC DNA]</scope>
    <source>
        <strain evidence="2">30976</strain>
    </source>
</reference>
<organism evidence="1">
    <name type="scientific">Cryptosporidium hominis</name>
    <dbReference type="NCBI Taxonomy" id="237895"/>
    <lineage>
        <taxon>Eukaryota</taxon>
        <taxon>Sar</taxon>
        <taxon>Alveolata</taxon>
        <taxon>Apicomplexa</taxon>
        <taxon>Conoidasida</taxon>
        <taxon>Coccidia</taxon>
        <taxon>Eucoccidiorida</taxon>
        <taxon>Eimeriorina</taxon>
        <taxon>Cryptosporidiidae</taxon>
        <taxon>Cryptosporidium</taxon>
    </lineage>
</organism>
<sequence length="247" mass="28397">MPAKEDFKPFEINNFLAEFRSQVSKRKKRFQEQPSSKHLDIFADGRAKLMVKKTSDNNYQSDIKRLIEFAIDRSSVQGENSPLSPFNTDLLFFNEDTTSSSVYFEWSCTDCPLYMPKMCNCGTKGGENLYSMVCSNESCEGLLKLPYSLIHIPLNRKINSVQSFVSENMGIPSSILIYYGKLKNSLLLVLFDKEQERNLVRALYNASESIGCIALYDIFPDNNKSRSSRRPYTTKLKYTGQIRNLYK</sequence>
<protein>
    <submittedName>
        <fullName evidence="1">Uncharacterized protein</fullName>
    </submittedName>
</protein>
<dbReference type="VEuPathDB" id="CryptoDB:ChTU502y2012_411g0115"/>
<dbReference type="EMBL" id="JTAI01000044">
    <property type="protein sequence ID" value="PPS97136.1"/>
    <property type="molecule type" value="Genomic_DNA"/>
</dbReference>
<dbReference type="AlphaFoldDB" id="A0A0S4TA65"/>
<reference evidence="2 3" key="3">
    <citation type="submission" date="2017-10" db="EMBL/GenBank/DDBJ databases">
        <title>Consistent, comparative and evidence-based genome annotation and re-annotation for the closely-related species, Cryptosporidium parvum, C. hominis and C. tyzzeri.</title>
        <authorList>
            <person name="Baptista R.P."/>
            <person name="Li Y."/>
            <person name="Sateriale A."/>
            <person name="Striepen B."/>
            <person name="Kissinger J.C."/>
        </authorList>
    </citation>
    <scope>NUCLEOTIDE SEQUENCE [LARGE SCALE GENOMIC DNA]</scope>
    <source>
        <strain evidence="2">30976</strain>
    </source>
</reference>